<dbReference type="PANTHER" id="PTHR46910">
    <property type="entry name" value="TRANSCRIPTION FACTOR PDR1"/>
    <property type="match status" value="1"/>
</dbReference>
<feature type="compositionally biased region" description="Polar residues" evidence="6">
    <location>
        <begin position="95"/>
        <end position="104"/>
    </location>
</feature>
<dbReference type="GO" id="GO:0008270">
    <property type="term" value="F:zinc ion binding"/>
    <property type="evidence" value="ECO:0007669"/>
    <property type="project" value="InterPro"/>
</dbReference>
<dbReference type="GO" id="GO:0006351">
    <property type="term" value="P:DNA-templated transcription"/>
    <property type="evidence" value="ECO:0007669"/>
    <property type="project" value="InterPro"/>
</dbReference>
<keyword evidence="4" id="KW-0804">Transcription</keyword>
<evidence type="ECO:0000313" key="10">
    <source>
        <dbReference type="Proteomes" id="UP000242519"/>
    </source>
</evidence>
<dbReference type="STRING" id="503106.A0A218ZDH7"/>
<protein>
    <submittedName>
        <fullName evidence="9">Fungal specific transcription factor domain-containing protein</fullName>
    </submittedName>
</protein>
<dbReference type="PANTHER" id="PTHR46910:SF37">
    <property type="entry name" value="ZN(II)2CYS6 TRANSCRIPTION FACTOR (EUROFUNG)"/>
    <property type="match status" value="1"/>
</dbReference>
<evidence type="ECO:0000256" key="5">
    <source>
        <dbReference type="ARBA" id="ARBA00023242"/>
    </source>
</evidence>
<dbReference type="OrthoDB" id="4116913at2759"/>
<evidence type="ECO:0000256" key="3">
    <source>
        <dbReference type="ARBA" id="ARBA00023125"/>
    </source>
</evidence>
<keyword evidence="7" id="KW-1133">Transmembrane helix</keyword>
<dbReference type="Pfam" id="PF04082">
    <property type="entry name" value="Fungal_trans"/>
    <property type="match status" value="1"/>
</dbReference>
<dbReference type="GO" id="GO:0005634">
    <property type="term" value="C:nucleus"/>
    <property type="evidence" value="ECO:0007669"/>
    <property type="project" value="UniProtKB-SubCell"/>
</dbReference>
<keyword evidence="3" id="KW-0238">DNA-binding</keyword>
<gene>
    <name evidence="9" type="ORF">B2J93_3337</name>
</gene>
<keyword evidence="2" id="KW-0805">Transcription regulation</keyword>
<feature type="transmembrane region" description="Helical" evidence="7">
    <location>
        <begin position="562"/>
        <end position="583"/>
    </location>
</feature>
<dbReference type="InParanoid" id="A0A218ZDH7"/>
<dbReference type="GO" id="GO:0003700">
    <property type="term" value="F:DNA-binding transcription factor activity"/>
    <property type="evidence" value="ECO:0007669"/>
    <property type="project" value="InterPro"/>
</dbReference>
<dbReference type="InterPro" id="IPR007219">
    <property type="entry name" value="XnlR_reg_dom"/>
</dbReference>
<dbReference type="InterPro" id="IPR050987">
    <property type="entry name" value="AtrR-like"/>
</dbReference>
<sequence length="665" mass="73849">MPGRSIAMERRPAATGVVIRACVALLSGVPPDTVCRVRRDLETPGESYGLQNAAALCFSLLWLSLSRENTRHGKEGGRLEAGRADVVEETLPRTPFSSTPSSLEAKTPARLLQSSSCGSPARTGRSPPISLAHDHRADKWFSPPESEAWPWKSSPFFANESRDWIRRWAGESAVLDLLSPTPVGPLWQREPHHAAVLTVETTVADLPEKGITEQYLQLFRSTPFRLVFPLVDAVLFRATIDSAYEQAGDSLGSIACVFAFLAIMSHQPWAPRSNAAFDGNVCARQADLMMGMASPETNLAGLQFYTMQCMYKLFSGNMKAATICHAIACRILFMMGGHLLPQPSLQAAGKTTRASDLERRADSQLRKLFWLCYTFDKIIALRTEEPPCIDDSHCDLTLPPGYADVFYCQGDLHPTRVTDLTLFPGDLRLSIIKSRTCKLKLLSSQARFSDSEVLRVVRELDEQLEGWRLTIPLHFRPALSLEDGHEFDPDMDSTQKMHIIMIHLEYYHLVATIHGITSRSFSWDGGDGVSLINPGLGIDSSQALSVEASRASLEYLRLASRAILGTTFWIIVFYPMNAILTIIGNTLLEPLDPSAERDIKLLESTAELIKWIRGQRSIQIDNADISRMDSFVSEVIRLGKSAIASAKKEHKELEPDDVNMIYDTT</sequence>
<feature type="domain" description="Xylanolytic transcriptional activator regulatory" evidence="8">
    <location>
        <begin position="321"/>
        <end position="405"/>
    </location>
</feature>
<reference evidence="9 10" key="1">
    <citation type="submission" date="2017-04" db="EMBL/GenBank/DDBJ databases">
        <title>Draft genome sequence of Marssonina coronaria NL1: causal agent of apple blotch.</title>
        <authorList>
            <person name="Cheng Q."/>
        </authorList>
    </citation>
    <scope>NUCLEOTIDE SEQUENCE [LARGE SCALE GENOMIC DNA]</scope>
    <source>
        <strain evidence="9 10">NL1</strain>
    </source>
</reference>
<dbReference type="EMBL" id="MZNU01000077">
    <property type="protein sequence ID" value="OWP05206.1"/>
    <property type="molecule type" value="Genomic_DNA"/>
</dbReference>
<feature type="region of interest" description="Disordered" evidence="6">
    <location>
        <begin position="92"/>
        <end position="129"/>
    </location>
</feature>
<evidence type="ECO:0000256" key="4">
    <source>
        <dbReference type="ARBA" id="ARBA00023163"/>
    </source>
</evidence>
<keyword evidence="10" id="KW-1185">Reference proteome</keyword>
<evidence type="ECO:0000256" key="2">
    <source>
        <dbReference type="ARBA" id="ARBA00023015"/>
    </source>
</evidence>
<keyword evidence="7" id="KW-0812">Transmembrane</keyword>
<dbReference type="CDD" id="cd12148">
    <property type="entry name" value="fungal_TF_MHR"/>
    <property type="match status" value="1"/>
</dbReference>
<proteinExistence type="predicted"/>
<name>A0A218ZDH7_9HELO</name>
<evidence type="ECO:0000256" key="7">
    <source>
        <dbReference type="SAM" id="Phobius"/>
    </source>
</evidence>
<dbReference type="Proteomes" id="UP000242519">
    <property type="component" value="Unassembled WGS sequence"/>
</dbReference>
<accession>A0A218ZDH7</accession>
<comment type="subcellular location">
    <subcellularLocation>
        <location evidence="1">Nucleus</location>
    </subcellularLocation>
</comment>
<evidence type="ECO:0000313" key="9">
    <source>
        <dbReference type="EMBL" id="OWP05206.1"/>
    </source>
</evidence>
<organism evidence="9 10">
    <name type="scientific">Diplocarpon coronariae</name>
    <dbReference type="NCBI Taxonomy" id="2795749"/>
    <lineage>
        <taxon>Eukaryota</taxon>
        <taxon>Fungi</taxon>
        <taxon>Dikarya</taxon>
        <taxon>Ascomycota</taxon>
        <taxon>Pezizomycotina</taxon>
        <taxon>Leotiomycetes</taxon>
        <taxon>Helotiales</taxon>
        <taxon>Drepanopezizaceae</taxon>
        <taxon>Diplocarpon</taxon>
    </lineage>
</organism>
<dbReference type="AlphaFoldDB" id="A0A218ZDH7"/>
<evidence type="ECO:0000259" key="8">
    <source>
        <dbReference type="SMART" id="SM00906"/>
    </source>
</evidence>
<keyword evidence="7" id="KW-0472">Membrane</keyword>
<dbReference type="SMART" id="SM00906">
    <property type="entry name" value="Fungal_trans"/>
    <property type="match status" value="1"/>
</dbReference>
<evidence type="ECO:0000256" key="1">
    <source>
        <dbReference type="ARBA" id="ARBA00004123"/>
    </source>
</evidence>
<evidence type="ECO:0000256" key="6">
    <source>
        <dbReference type="SAM" id="MobiDB-lite"/>
    </source>
</evidence>
<comment type="caution">
    <text evidence="9">The sequence shown here is derived from an EMBL/GenBank/DDBJ whole genome shotgun (WGS) entry which is preliminary data.</text>
</comment>
<keyword evidence="5" id="KW-0539">Nucleus</keyword>
<dbReference type="GO" id="GO:0003677">
    <property type="term" value="F:DNA binding"/>
    <property type="evidence" value="ECO:0007669"/>
    <property type="project" value="UniProtKB-KW"/>
</dbReference>